<reference evidence="1" key="1">
    <citation type="submission" date="2022-02" db="EMBL/GenBank/DDBJ databases">
        <title>Plant Genome Project.</title>
        <authorList>
            <person name="Zhang R.-G."/>
        </authorList>
    </citation>
    <scope>NUCLEOTIDE SEQUENCE</scope>
    <source>
        <strain evidence="1">AT1</strain>
    </source>
</reference>
<gene>
    <name evidence="1" type="ORF">RHMOL_Rhmol08G0199400</name>
</gene>
<dbReference type="Proteomes" id="UP001062846">
    <property type="component" value="Chromosome 8"/>
</dbReference>
<dbReference type="EMBL" id="CM046395">
    <property type="protein sequence ID" value="KAI8543200.1"/>
    <property type="molecule type" value="Genomic_DNA"/>
</dbReference>
<comment type="caution">
    <text evidence="1">The sequence shown here is derived from an EMBL/GenBank/DDBJ whole genome shotgun (WGS) entry which is preliminary data.</text>
</comment>
<evidence type="ECO:0000313" key="2">
    <source>
        <dbReference type="Proteomes" id="UP001062846"/>
    </source>
</evidence>
<proteinExistence type="predicted"/>
<name>A0ACC0MQF0_RHOML</name>
<accession>A0ACC0MQF0</accession>
<sequence length="146" mass="15646">MVVVNGVGGVMVVSVSFWWSIFATRGGCRKYVEGEAVVIGVGLAGGVVAVEGPFFSLSLQTGGTRHLDLVTFNIAIKCYCRANQVGFGFSLLGCLFKRGYMPGVRTFASLLNGLISQDKTAEAVELFEKIVGKEKSNPIRLCVDVF</sequence>
<organism evidence="1 2">
    <name type="scientific">Rhododendron molle</name>
    <name type="common">Chinese azalea</name>
    <name type="synonym">Azalea mollis</name>
    <dbReference type="NCBI Taxonomy" id="49168"/>
    <lineage>
        <taxon>Eukaryota</taxon>
        <taxon>Viridiplantae</taxon>
        <taxon>Streptophyta</taxon>
        <taxon>Embryophyta</taxon>
        <taxon>Tracheophyta</taxon>
        <taxon>Spermatophyta</taxon>
        <taxon>Magnoliopsida</taxon>
        <taxon>eudicotyledons</taxon>
        <taxon>Gunneridae</taxon>
        <taxon>Pentapetalae</taxon>
        <taxon>asterids</taxon>
        <taxon>Ericales</taxon>
        <taxon>Ericaceae</taxon>
        <taxon>Ericoideae</taxon>
        <taxon>Rhodoreae</taxon>
        <taxon>Rhododendron</taxon>
    </lineage>
</organism>
<evidence type="ECO:0000313" key="1">
    <source>
        <dbReference type="EMBL" id="KAI8543200.1"/>
    </source>
</evidence>
<protein>
    <submittedName>
        <fullName evidence="1">Uncharacterized protein</fullName>
    </submittedName>
</protein>
<keyword evidence="2" id="KW-1185">Reference proteome</keyword>